<dbReference type="STRING" id="88036.D8QPI2"/>
<dbReference type="HOGENOM" id="CLU_464948_0_0_1"/>
<evidence type="ECO:0000313" key="2">
    <source>
        <dbReference type="EMBL" id="EFJ37625.1"/>
    </source>
</evidence>
<evidence type="ECO:0000259" key="1">
    <source>
        <dbReference type="SMART" id="SM00220"/>
    </source>
</evidence>
<dbReference type="SMART" id="SM00220">
    <property type="entry name" value="S_TKc"/>
    <property type="match status" value="1"/>
</dbReference>
<reference evidence="2 3" key="1">
    <citation type="journal article" date="2011" name="Science">
        <title>The Selaginella genome identifies genetic changes associated with the evolution of vascular plants.</title>
        <authorList>
            <person name="Banks J.A."/>
            <person name="Nishiyama T."/>
            <person name="Hasebe M."/>
            <person name="Bowman J.L."/>
            <person name="Gribskov M."/>
            <person name="dePamphilis C."/>
            <person name="Albert V.A."/>
            <person name="Aono N."/>
            <person name="Aoyama T."/>
            <person name="Ambrose B.A."/>
            <person name="Ashton N.W."/>
            <person name="Axtell M.J."/>
            <person name="Barker E."/>
            <person name="Barker M.S."/>
            <person name="Bennetzen J.L."/>
            <person name="Bonawitz N.D."/>
            <person name="Chapple C."/>
            <person name="Cheng C."/>
            <person name="Correa L.G."/>
            <person name="Dacre M."/>
            <person name="DeBarry J."/>
            <person name="Dreyer I."/>
            <person name="Elias M."/>
            <person name="Engstrom E.M."/>
            <person name="Estelle M."/>
            <person name="Feng L."/>
            <person name="Finet C."/>
            <person name="Floyd S.K."/>
            <person name="Frommer W.B."/>
            <person name="Fujita T."/>
            <person name="Gramzow L."/>
            <person name="Gutensohn M."/>
            <person name="Harholt J."/>
            <person name="Hattori M."/>
            <person name="Heyl A."/>
            <person name="Hirai T."/>
            <person name="Hiwatashi Y."/>
            <person name="Ishikawa M."/>
            <person name="Iwata M."/>
            <person name="Karol K.G."/>
            <person name="Koehler B."/>
            <person name="Kolukisaoglu U."/>
            <person name="Kubo M."/>
            <person name="Kurata T."/>
            <person name="Lalonde S."/>
            <person name="Li K."/>
            <person name="Li Y."/>
            <person name="Litt A."/>
            <person name="Lyons E."/>
            <person name="Manning G."/>
            <person name="Maruyama T."/>
            <person name="Michael T.P."/>
            <person name="Mikami K."/>
            <person name="Miyazaki S."/>
            <person name="Morinaga S."/>
            <person name="Murata T."/>
            <person name="Mueller-Roeber B."/>
            <person name="Nelson D.R."/>
            <person name="Obara M."/>
            <person name="Oguri Y."/>
            <person name="Olmstead R.G."/>
            <person name="Onodera N."/>
            <person name="Petersen B.L."/>
            <person name="Pils B."/>
            <person name="Prigge M."/>
            <person name="Rensing S.A."/>
            <person name="Riano-Pachon D.M."/>
            <person name="Roberts A.W."/>
            <person name="Sato Y."/>
            <person name="Scheller H.V."/>
            <person name="Schulz B."/>
            <person name="Schulz C."/>
            <person name="Shakirov E.V."/>
            <person name="Shibagaki N."/>
            <person name="Shinohara N."/>
            <person name="Shippen D.E."/>
            <person name="Soerensen I."/>
            <person name="Sotooka R."/>
            <person name="Sugimoto N."/>
            <person name="Sugita M."/>
            <person name="Sumikawa N."/>
            <person name="Tanurdzic M."/>
            <person name="Theissen G."/>
            <person name="Ulvskov P."/>
            <person name="Wakazuki S."/>
            <person name="Weng J.K."/>
            <person name="Willats W.W."/>
            <person name="Wipf D."/>
            <person name="Wolf P.G."/>
            <person name="Yang L."/>
            <person name="Zimmer A.D."/>
            <person name="Zhu Q."/>
            <person name="Mitros T."/>
            <person name="Hellsten U."/>
            <person name="Loque D."/>
            <person name="Otillar R."/>
            <person name="Salamov A."/>
            <person name="Schmutz J."/>
            <person name="Shapiro H."/>
            <person name="Lindquist E."/>
            <person name="Lucas S."/>
            <person name="Rokhsar D."/>
            <person name="Grigoriev I.V."/>
        </authorList>
    </citation>
    <scope>NUCLEOTIDE SEQUENCE [LARGE SCALE GENOMIC DNA]</scope>
</reference>
<dbReference type="GO" id="GO:0005737">
    <property type="term" value="C:cytoplasm"/>
    <property type="evidence" value="ECO:0000318"/>
    <property type="project" value="GO_Central"/>
</dbReference>
<gene>
    <name evidence="2" type="ORF">SELMODRAFT_402077</name>
</gene>
<dbReference type="Proteomes" id="UP000001514">
    <property type="component" value="Unassembled WGS sequence"/>
</dbReference>
<proteinExistence type="predicted"/>
<dbReference type="SUPFAM" id="SSF56112">
    <property type="entry name" value="Protein kinase-like (PK-like)"/>
    <property type="match status" value="1"/>
</dbReference>
<sequence>MELEVIRQLAVSAGLGDGRSQQTPIVIRGWKASPAGGLASSEIERMVEAATEKALAKRQKTTTSYVGIGRQVIESDDYNFSCSSEITSQFTDAPQVGAAMTYLLEQVGQKSLIDLALEEARTRDKEMDDKGSKCERYRKEDLGYRYIRGHEIEVQLAIGRIIRFLEQGSREENAGYRMGCIAQDTSRSGIPGSSDKPDYSFRTSDTAALSWSLVAFVMELKYELAEVYMECLGETTARLNAIKGAQSSRKFAYAVLLCRREIQVQKLDMADEKNQFTFTQRYPWGLEEGFGLRLLVGILLADGRVHGFSPPPQMQGRITLADGSYLQDMKVVALKGRKHASPSDRGCLVCKANLVQGQSLTDVAVKICPGMDDELFVLGMLTEKKVAGVLPILYSGKLQNGDCYLVTRYCQQITLDMQAEAILSLARGVAMTLGRLAREGVVHGDVSIGNIVYGTDGHGGIHPYLVDFGSAVTGGLPGKAVGTLAFAAVQTLLNGKFCLSSDLECLFYVVVFLALQGKTYWGRAVTPTEAADRKTRCFSLESEFKKEVIDKCKRAGLVVAIRRLRDLFWKCGYNENVQVDQFVQCLI</sequence>
<accession>D8QPI2</accession>
<protein>
    <recommendedName>
        <fullName evidence="1">Protein kinase domain-containing protein</fullName>
    </recommendedName>
</protein>
<dbReference type="AlphaFoldDB" id="D8QPI2"/>
<organism evidence="3">
    <name type="scientific">Selaginella moellendorffii</name>
    <name type="common">Spikemoss</name>
    <dbReference type="NCBI Taxonomy" id="88036"/>
    <lineage>
        <taxon>Eukaryota</taxon>
        <taxon>Viridiplantae</taxon>
        <taxon>Streptophyta</taxon>
        <taxon>Embryophyta</taxon>
        <taxon>Tracheophyta</taxon>
        <taxon>Lycopodiopsida</taxon>
        <taxon>Selaginellales</taxon>
        <taxon>Selaginellaceae</taxon>
        <taxon>Selaginella</taxon>
    </lineage>
</organism>
<dbReference type="GO" id="GO:0007165">
    <property type="term" value="P:signal transduction"/>
    <property type="evidence" value="ECO:0000318"/>
    <property type="project" value="GO_Central"/>
</dbReference>
<dbReference type="InterPro" id="IPR011009">
    <property type="entry name" value="Kinase-like_dom_sf"/>
</dbReference>
<dbReference type="GO" id="GO:0005634">
    <property type="term" value="C:nucleus"/>
    <property type="evidence" value="ECO:0000318"/>
    <property type="project" value="GO_Central"/>
</dbReference>
<dbReference type="InterPro" id="IPR040976">
    <property type="entry name" value="Pkinase_fungal"/>
</dbReference>
<dbReference type="GO" id="GO:0004674">
    <property type="term" value="F:protein serine/threonine kinase activity"/>
    <property type="evidence" value="ECO:0000318"/>
    <property type="project" value="GO_Central"/>
</dbReference>
<dbReference type="Gramene" id="EFJ37625">
    <property type="protein sequence ID" value="EFJ37625"/>
    <property type="gene ID" value="SELMODRAFT_402077"/>
</dbReference>
<evidence type="ECO:0000313" key="3">
    <source>
        <dbReference type="Proteomes" id="UP000001514"/>
    </source>
</evidence>
<dbReference type="Gene3D" id="1.10.510.10">
    <property type="entry name" value="Transferase(Phosphotransferase) domain 1"/>
    <property type="match status" value="1"/>
</dbReference>
<dbReference type="GO" id="GO:0000727">
    <property type="term" value="P:double-strand break repair via break-induced replication"/>
    <property type="evidence" value="ECO:0000318"/>
    <property type="project" value="GO_Central"/>
</dbReference>
<name>D8QPI2_SELML</name>
<dbReference type="KEGG" id="smo:SELMODRAFT_402077"/>
<dbReference type="InParanoid" id="D8QPI2"/>
<dbReference type="EMBL" id="GL377565">
    <property type="protein sequence ID" value="EFJ37625.1"/>
    <property type="molecule type" value="Genomic_DNA"/>
</dbReference>
<keyword evidence="3" id="KW-1185">Reference proteome</keyword>
<dbReference type="GO" id="GO:0005524">
    <property type="term" value="F:ATP binding"/>
    <property type="evidence" value="ECO:0007669"/>
    <property type="project" value="InterPro"/>
</dbReference>
<feature type="domain" description="Protein kinase" evidence="1">
    <location>
        <begin position="343"/>
        <end position="549"/>
    </location>
</feature>
<dbReference type="Pfam" id="PF17667">
    <property type="entry name" value="Pkinase_fungal"/>
    <property type="match status" value="1"/>
</dbReference>
<dbReference type="InterPro" id="IPR000719">
    <property type="entry name" value="Prot_kinase_dom"/>
</dbReference>